<proteinExistence type="predicted"/>
<dbReference type="Proteomes" id="UP000253094">
    <property type="component" value="Unassembled WGS sequence"/>
</dbReference>
<name>A0A367FSK6_9ACTN</name>
<reference evidence="2 3" key="1">
    <citation type="submission" date="2018-06" db="EMBL/GenBank/DDBJ databases">
        <title>Sphaerisporangium craniellae sp. nov., isolated from a marine sponge in the South China Sea.</title>
        <authorList>
            <person name="Li L."/>
        </authorList>
    </citation>
    <scope>NUCLEOTIDE SEQUENCE [LARGE SCALE GENOMIC DNA]</scope>
    <source>
        <strain evidence="2 3">CCTCC AA 208026</strain>
    </source>
</reference>
<dbReference type="AlphaFoldDB" id="A0A367FSK6"/>
<accession>A0A367FSK6</accession>
<sequence length="109" mass="11653">MLVGIVTLAHLWAHATAPHHRPAPPGVLVVDSCADHPAHDHRDRSAHPEAFMLPGWDCAVSVQTPLALVPPSAAGEPVRVTPPGTSSRAPPRDHRGRAVSTHTLEICRR</sequence>
<evidence type="ECO:0000256" key="1">
    <source>
        <dbReference type="SAM" id="MobiDB-lite"/>
    </source>
</evidence>
<gene>
    <name evidence="2" type="ORF">DQ384_01915</name>
</gene>
<dbReference type="EMBL" id="QOIL01000001">
    <property type="protein sequence ID" value="RCG33214.1"/>
    <property type="molecule type" value="Genomic_DNA"/>
</dbReference>
<evidence type="ECO:0000313" key="3">
    <source>
        <dbReference type="Proteomes" id="UP000253094"/>
    </source>
</evidence>
<keyword evidence="3" id="KW-1185">Reference proteome</keyword>
<organism evidence="2 3">
    <name type="scientific">Sphaerisporangium album</name>
    <dbReference type="NCBI Taxonomy" id="509200"/>
    <lineage>
        <taxon>Bacteria</taxon>
        <taxon>Bacillati</taxon>
        <taxon>Actinomycetota</taxon>
        <taxon>Actinomycetes</taxon>
        <taxon>Streptosporangiales</taxon>
        <taxon>Streptosporangiaceae</taxon>
        <taxon>Sphaerisporangium</taxon>
    </lineage>
</organism>
<evidence type="ECO:0000313" key="2">
    <source>
        <dbReference type="EMBL" id="RCG33214.1"/>
    </source>
</evidence>
<comment type="caution">
    <text evidence="2">The sequence shown here is derived from an EMBL/GenBank/DDBJ whole genome shotgun (WGS) entry which is preliminary data.</text>
</comment>
<feature type="region of interest" description="Disordered" evidence="1">
    <location>
        <begin position="72"/>
        <end position="109"/>
    </location>
</feature>
<protein>
    <submittedName>
        <fullName evidence="2">Uncharacterized protein</fullName>
    </submittedName>
</protein>